<sequence length="82" mass="9206">MMAKAKAAKRKAAKTQAKMSPTISDPRVVKVRNPFALDPLMKKGGAHDKSFKAKRKSSKHLLRKQLAELSSLLFDSVLRLFR</sequence>
<feature type="region of interest" description="Disordered" evidence="1">
    <location>
        <begin position="1"/>
        <end position="25"/>
    </location>
</feature>
<reference evidence="3" key="1">
    <citation type="journal article" date="2019" name="Int. J. Syst. Evol. Microbiol.">
        <title>The Global Catalogue of Microorganisms (GCM) 10K type strain sequencing project: providing services to taxonomists for standard genome sequencing and annotation.</title>
        <authorList>
            <consortium name="The Broad Institute Genomics Platform"/>
            <consortium name="The Broad Institute Genome Sequencing Center for Infectious Disease"/>
            <person name="Wu L."/>
            <person name="Ma J."/>
        </authorList>
    </citation>
    <scope>NUCLEOTIDE SEQUENCE [LARGE SCALE GENOMIC DNA]</scope>
    <source>
        <strain evidence="3">KCTC 52438</strain>
    </source>
</reference>
<organism evidence="2 3">
    <name type="scientific">Litoribrevibacter euphylliae</name>
    <dbReference type="NCBI Taxonomy" id="1834034"/>
    <lineage>
        <taxon>Bacteria</taxon>
        <taxon>Pseudomonadati</taxon>
        <taxon>Pseudomonadota</taxon>
        <taxon>Gammaproteobacteria</taxon>
        <taxon>Oceanospirillales</taxon>
        <taxon>Oceanospirillaceae</taxon>
        <taxon>Litoribrevibacter</taxon>
    </lineage>
</organism>
<feature type="compositionally biased region" description="Basic residues" evidence="1">
    <location>
        <begin position="1"/>
        <end position="13"/>
    </location>
</feature>
<evidence type="ECO:0000313" key="3">
    <source>
        <dbReference type="Proteomes" id="UP001595476"/>
    </source>
</evidence>
<evidence type="ECO:0000256" key="1">
    <source>
        <dbReference type="SAM" id="MobiDB-lite"/>
    </source>
</evidence>
<evidence type="ECO:0000313" key="2">
    <source>
        <dbReference type="EMBL" id="MFC3151231.1"/>
    </source>
</evidence>
<name>A0ABV7HES7_9GAMM</name>
<accession>A0ABV7HES7</accession>
<gene>
    <name evidence="2" type="ORF">ACFOEK_09365</name>
</gene>
<proteinExistence type="predicted"/>
<dbReference type="Proteomes" id="UP001595476">
    <property type="component" value="Unassembled WGS sequence"/>
</dbReference>
<protein>
    <submittedName>
        <fullName evidence="2">Uncharacterized protein</fullName>
    </submittedName>
</protein>
<comment type="caution">
    <text evidence="2">The sequence shown here is derived from an EMBL/GenBank/DDBJ whole genome shotgun (WGS) entry which is preliminary data.</text>
</comment>
<keyword evidence="3" id="KW-1185">Reference proteome</keyword>
<dbReference type="RefSeq" id="WP_386719608.1">
    <property type="nucleotide sequence ID" value="NZ_JBHRSZ010000004.1"/>
</dbReference>
<dbReference type="EMBL" id="JBHRSZ010000004">
    <property type="protein sequence ID" value="MFC3151231.1"/>
    <property type="molecule type" value="Genomic_DNA"/>
</dbReference>